<reference evidence="9 10" key="1">
    <citation type="journal article" date="2020" name="Int. J. Syst. Evol. Microbiol.">
        <title>Novel acetic acid bacteria from cider fermentations: Acetobacter conturbans sp. nov. and Acetobacter fallax sp. nov.</title>
        <authorList>
            <person name="Sombolestani A.S."/>
            <person name="Cleenwerck I."/>
            <person name="Cnockaert M."/>
            <person name="Borremans W."/>
            <person name="Wieme A.D."/>
            <person name="De Vuyst L."/>
            <person name="Vandamme P."/>
        </authorList>
    </citation>
    <scope>NUCLEOTIDE SEQUENCE [LARGE SCALE GENOMIC DNA]</scope>
    <source>
        <strain evidence="9 10">LMG 1637</strain>
    </source>
</reference>
<dbReference type="RefSeq" id="WP_173576069.1">
    <property type="nucleotide sequence ID" value="NZ_WOSW01000002.1"/>
</dbReference>
<evidence type="ECO:0000256" key="4">
    <source>
        <dbReference type="ARBA" id="ARBA00022801"/>
    </source>
</evidence>
<proteinExistence type="inferred from homology"/>
<dbReference type="Proteomes" id="UP000615326">
    <property type="component" value="Unassembled WGS sequence"/>
</dbReference>
<evidence type="ECO:0000313" key="10">
    <source>
        <dbReference type="Proteomes" id="UP000615326"/>
    </source>
</evidence>
<dbReference type="Gene3D" id="3.40.710.10">
    <property type="entry name" value="DD-peptidase/beta-lactamase superfamily"/>
    <property type="match status" value="1"/>
</dbReference>
<keyword evidence="10" id="KW-1185">Reference proteome</keyword>
<dbReference type="NCBIfam" id="NF033103">
    <property type="entry name" value="bla_class_A"/>
    <property type="match status" value="1"/>
</dbReference>
<accession>A0ABX0K8E6</accession>
<comment type="caution">
    <text evidence="9">The sequence shown here is derived from an EMBL/GenBank/DDBJ whole genome shotgun (WGS) entry which is preliminary data.</text>
</comment>
<sequence>MCLKRRTLILGIPAFLASPAVAGDAALVPLREYERASGGHIGIYAKNISSGATFAWRAHDRFVMCSTVKASLVAFVLSEIDRGHGDLDEMIHYSAADTGDLYAPVARANLSKGVLSVRDMCRAAVEVSDNVCCNLLLKRVGGPPVMTAFWRTIGDHVTRLDHPEPFLNRTRRGESYDTTTPAAMAENLRKFVVGDVLSAKSRAWFTELLIGCQTGGNRLRSGLPGNWVTGNKTGHNGRDAAGDIAVSWPDPRTPVVICVYTRGGAPTNAQFDAVFAGAGRLVASHLVRERPG</sequence>
<dbReference type="SUPFAM" id="SSF56601">
    <property type="entry name" value="beta-lactamase/transpeptidase-like"/>
    <property type="match status" value="1"/>
</dbReference>
<dbReference type="InterPro" id="IPR045155">
    <property type="entry name" value="Beta-lactam_cat"/>
</dbReference>
<protein>
    <recommendedName>
        <fullName evidence="3 6">Beta-lactamase</fullName>
        <ecNumber evidence="3 6">3.5.2.6</ecNumber>
    </recommendedName>
</protein>
<evidence type="ECO:0000256" key="1">
    <source>
        <dbReference type="ARBA" id="ARBA00001526"/>
    </source>
</evidence>
<dbReference type="InterPro" id="IPR000871">
    <property type="entry name" value="Beta-lactam_class-A"/>
</dbReference>
<keyword evidence="4 6" id="KW-0378">Hydrolase</keyword>
<dbReference type="PANTHER" id="PTHR35333">
    <property type="entry name" value="BETA-LACTAMASE"/>
    <property type="match status" value="1"/>
</dbReference>
<dbReference type="Pfam" id="PF13354">
    <property type="entry name" value="Beta-lactamase2"/>
    <property type="match status" value="1"/>
</dbReference>
<dbReference type="PANTHER" id="PTHR35333:SF3">
    <property type="entry name" value="BETA-LACTAMASE-TYPE TRANSPEPTIDASE FOLD CONTAINING PROTEIN"/>
    <property type="match status" value="1"/>
</dbReference>
<comment type="catalytic activity">
    <reaction evidence="1 6">
        <text>a beta-lactam + H2O = a substituted beta-amino acid</text>
        <dbReference type="Rhea" id="RHEA:20401"/>
        <dbReference type="ChEBI" id="CHEBI:15377"/>
        <dbReference type="ChEBI" id="CHEBI:35627"/>
        <dbReference type="ChEBI" id="CHEBI:140347"/>
        <dbReference type="EC" id="3.5.2.6"/>
    </reaction>
</comment>
<dbReference type="EC" id="3.5.2.6" evidence="3 6"/>
<evidence type="ECO:0000256" key="7">
    <source>
        <dbReference type="SAM" id="SignalP"/>
    </source>
</evidence>
<gene>
    <name evidence="9" type="primary">bla</name>
    <name evidence="9" type="ORF">GOB84_02675</name>
</gene>
<evidence type="ECO:0000256" key="5">
    <source>
        <dbReference type="ARBA" id="ARBA00023251"/>
    </source>
</evidence>
<dbReference type="PRINTS" id="PR00118">
    <property type="entry name" value="BLACTAMASEA"/>
</dbReference>
<dbReference type="PROSITE" id="PS00146">
    <property type="entry name" value="BETA_LACTAMASE_A"/>
    <property type="match status" value="1"/>
</dbReference>
<organism evidence="9 10">
    <name type="scientific">Acetobacter fallax</name>
    <dbReference type="NCBI Taxonomy" id="1737473"/>
    <lineage>
        <taxon>Bacteria</taxon>
        <taxon>Pseudomonadati</taxon>
        <taxon>Pseudomonadota</taxon>
        <taxon>Alphaproteobacteria</taxon>
        <taxon>Acetobacterales</taxon>
        <taxon>Acetobacteraceae</taxon>
        <taxon>Acetobacter</taxon>
    </lineage>
</organism>
<evidence type="ECO:0000256" key="6">
    <source>
        <dbReference type="RuleBase" id="RU361140"/>
    </source>
</evidence>
<dbReference type="InterPro" id="IPR023650">
    <property type="entry name" value="Beta-lactam_class-A_AS"/>
</dbReference>
<feature type="signal peptide" evidence="7">
    <location>
        <begin position="1"/>
        <end position="22"/>
    </location>
</feature>
<evidence type="ECO:0000256" key="3">
    <source>
        <dbReference type="ARBA" id="ARBA00012865"/>
    </source>
</evidence>
<evidence type="ECO:0000313" key="9">
    <source>
        <dbReference type="EMBL" id="NHO31476.1"/>
    </source>
</evidence>
<dbReference type="InterPro" id="IPR012338">
    <property type="entry name" value="Beta-lactam/transpept-like"/>
</dbReference>
<feature type="chain" id="PRO_5047268441" description="Beta-lactamase" evidence="7">
    <location>
        <begin position="23"/>
        <end position="292"/>
    </location>
</feature>
<keyword evidence="7" id="KW-0732">Signal</keyword>
<dbReference type="EMBL" id="WOSW01000002">
    <property type="protein sequence ID" value="NHO31476.1"/>
    <property type="molecule type" value="Genomic_DNA"/>
</dbReference>
<evidence type="ECO:0000259" key="8">
    <source>
        <dbReference type="Pfam" id="PF13354"/>
    </source>
</evidence>
<evidence type="ECO:0000256" key="2">
    <source>
        <dbReference type="ARBA" id="ARBA00009009"/>
    </source>
</evidence>
<comment type="similarity">
    <text evidence="2 6">Belongs to the class-A beta-lactamase family.</text>
</comment>
<keyword evidence="5 6" id="KW-0046">Antibiotic resistance</keyword>
<feature type="domain" description="Beta-lactamase class A catalytic" evidence="8">
    <location>
        <begin position="42"/>
        <end position="261"/>
    </location>
</feature>
<name>A0ABX0K8E6_9PROT</name>